<dbReference type="AlphaFoldDB" id="A0A918XKE0"/>
<evidence type="ECO:0000256" key="5">
    <source>
        <dbReference type="ARBA" id="ARBA00022842"/>
    </source>
</evidence>
<dbReference type="NCBIfam" id="NF008292">
    <property type="entry name" value="PRK11072.1"/>
    <property type="match status" value="1"/>
</dbReference>
<dbReference type="Gene3D" id="1.20.120.1510">
    <property type="match status" value="1"/>
</dbReference>
<evidence type="ECO:0000256" key="7">
    <source>
        <dbReference type="HAMAP-Rule" id="MF_00802"/>
    </source>
</evidence>
<comment type="cofactor">
    <cofactor evidence="7">
        <name>Mg(2+)</name>
        <dbReference type="ChEBI" id="CHEBI:18420"/>
    </cofactor>
</comment>
<evidence type="ECO:0000256" key="2">
    <source>
        <dbReference type="ARBA" id="ARBA00022695"/>
    </source>
</evidence>
<dbReference type="HAMAP" id="MF_00802">
    <property type="entry name" value="GlnE"/>
    <property type="match status" value="1"/>
</dbReference>
<dbReference type="FunFam" id="1.20.120.330:FF:000005">
    <property type="entry name" value="Bifunctional glutamine synthetase adenylyltransferase/adenylyl-removing enzyme"/>
    <property type="match status" value="1"/>
</dbReference>
<accession>A0A918XKE0</accession>
<dbReference type="CDD" id="cd05401">
    <property type="entry name" value="NT_GlnE_GlnD_like"/>
    <property type="match status" value="2"/>
</dbReference>
<dbReference type="Proteomes" id="UP000644693">
    <property type="component" value="Unassembled WGS sequence"/>
</dbReference>
<comment type="similarity">
    <text evidence="7">Belongs to the GlnE family.</text>
</comment>
<dbReference type="GO" id="GO:0005524">
    <property type="term" value="F:ATP binding"/>
    <property type="evidence" value="ECO:0007669"/>
    <property type="project" value="UniProtKB-UniRule"/>
</dbReference>
<comment type="function">
    <text evidence="7">Involved in the regulation of glutamine synthetase GlnA, a key enzyme in the process to assimilate ammonia. When cellular nitrogen levels are high, the C-terminal adenylyl transferase (AT) inactivates GlnA by covalent transfer of an adenylyl group from ATP to specific tyrosine residue of GlnA, thus reducing its activity. Conversely, when nitrogen levels are low, the N-terminal adenylyl removase (AR) activates GlnA by removing the adenylyl group by phosphorolysis, increasing its activity. The regulatory region of GlnE binds the signal transduction protein PII (GlnB) which indicates the nitrogen status of the cell.</text>
</comment>
<dbReference type="EC" id="2.7.7.42" evidence="7"/>
<dbReference type="InterPro" id="IPR005190">
    <property type="entry name" value="GlnE_rpt_dom"/>
</dbReference>
<dbReference type="GO" id="GO:0000287">
    <property type="term" value="F:magnesium ion binding"/>
    <property type="evidence" value="ECO:0007669"/>
    <property type="project" value="UniProtKB-UniRule"/>
</dbReference>
<dbReference type="Pfam" id="PF03710">
    <property type="entry name" value="GlnE"/>
    <property type="match status" value="2"/>
</dbReference>
<dbReference type="EC" id="2.7.7.89" evidence="7"/>
<evidence type="ECO:0000256" key="1">
    <source>
        <dbReference type="ARBA" id="ARBA00022679"/>
    </source>
</evidence>
<protein>
    <recommendedName>
        <fullName evidence="7">Bifunctional glutamine synthetase adenylyltransferase/adenylyl-removing enzyme</fullName>
    </recommendedName>
    <alternativeName>
        <fullName evidence="7">ATP:glutamine synthetase adenylyltransferase</fullName>
    </alternativeName>
    <alternativeName>
        <fullName evidence="7">ATase</fullName>
    </alternativeName>
    <domain>
        <recommendedName>
            <fullName evidence="7">Glutamine synthetase adenylyl-L-tyrosine phosphorylase</fullName>
            <ecNumber evidence="7">2.7.7.89</ecNumber>
        </recommendedName>
        <alternativeName>
            <fullName evidence="7">Adenylyl removase</fullName>
            <shortName evidence="7">AR</shortName>
            <shortName evidence="7">AT-N</shortName>
        </alternativeName>
    </domain>
    <domain>
        <recommendedName>
            <fullName evidence="7">Glutamine synthetase adenylyl transferase</fullName>
            <ecNumber evidence="7">2.7.7.42</ecNumber>
        </recommendedName>
        <alternativeName>
            <fullName evidence="7">Adenylyl transferase</fullName>
            <shortName evidence="7">AT</shortName>
            <shortName evidence="7">AT-C</shortName>
        </alternativeName>
    </domain>
</protein>
<dbReference type="PANTHER" id="PTHR30621">
    <property type="entry name" value="GLUTAMINE SYNTHETASE ADENYLYLTRANSFERASE"/>
    <property type="match status" value="1"/>
</dbReference>
<dbReference type="Gene3D" id="3.30.460.10">
    <property type="entry name" value="Beta Polymerase, domain 2"/>
    <property type="match status" value="2"/>
</dbReference>
<comment type="catalytic activity">
    <reaction evidence="7">
        <text>[glutamine synthetase]-L-tyrosine + ATP = [glutamine synthetase]-O(4)-(5'-adenylyl)-L-tyrosine + diphosphate</text>
        <dbReference type="Rhea" id="RHEA:18589"/>
        <dbReference type="Rhea" id="RHEA-COMP:10660"/>
        <dbReference type="Rhea" id="RHEA-COMP:10661"/>
        <dbReference type="ChEBI" id="CHEBI:30616"/>
        <dbReference type="ChEBI" id="CHEBI:33019"/>
        <dbReference type="ChEBI" id="CHEBI:46858"/>
        <dbReference type="ChEBI" id="CHEBI:83624"/>
        <dbReference type="EC" id="2.7.7.42"/>
    </reaction>
</comment>
<dbReference type="RefSeq" id="WP_229802706.1">
    <property type="nucleotide sequence ID" value="NZ_BMYM01000002.1"/>
</dbReference>
<evidence type="ECO:0000256" key="4">
    <source>
        <dbReference type="ARBA" id="ARBA00022840"/>
    </source>
</evidence>
<comment type="catalytic activity">
    <reaction evidence="7">
        <text>[glutamine synthetase]-O(4)-(5'-adenylyl)-L-tyrosine + phosphate = [glutamine synthetase]-L-tyrosine + ADP</text>
        <dbReference type="Rhea" id="RHEA:43716"/>
        <dbReference type="Rhea" id="RHEA-COMP:10660"/>
        <dbReference type="Rhea" id="RHEA-COMP:10661"/>
        <dbReference type="ChEBI" id="CHEBI:43474"/>
        <dbReference type="ChEBI" id="CHEBI:46858"/>
        <dbReference type="ChEBI" id="CHEBI:83624"/>
        <dbReference type="ChEBI" id="CHEBI:456216"/>
        <dbReference type="EC" id="2.7.7.89"/>
    </reaction>
</comment>
<organism evidence="10 11">
    <name type="scientific">Parahalioglobus pacificus</name>
    <dbReference type="NCBI Taxonomy" id="930806"/>
    <lineage>
        <taxon>Bacteria</taxon>
        <taxon>Pseudomonadati</taxon>
        <taxon>Pseudomonadota</taxon>
        <taxon>Gammaproteobacteria</taxon>
        <taxon>Cellvibrionales</taxon>
        <taxon>Halieaceae</taxon>
        <taxon>Parahalioglobus</taxon>
    </lineage>
</organism>
<name>A0A918XKE0_9GAMM</name>
<keyword evidence="11" id="KW-1185">Reference proteome</keyword>
<dbReference type="InterPro" id="IPR043519">
    <property type="entry name" value="NT_sf"/>
</dbReference>
<dbReference type="PANTHER" id="PTHR30621:SF0">
    <property type="entry name" value="BIFUNCTIONAL GLUTAMINE SYNTHETASE ADENYLYLTRANSFERASE_ADENYLYL-REMOVING ENZYME"/>
    <property type="match status" value="1"/>
</dbReference>
<feature type="domain" description="PII-uridylyltransferase/Glutamine-synthetase adenylyltransferase" evidence="9">
    <location>
        <begin position="854"/>
        <end position="928"/>
    </location>
</feature>
<evidence type="ECO:0000256" key="3">
    <source>
        <dbReference type="ARBA" id="ARBA00022741"/>
    </source>
</evidence>
<evidence type="ECO:0000313" key="10">
    <source>
        <dbReference type="EMBL" id="GHD34483.1"/>
    </source>
</evidence>
<feature type="region of interest" description="Adenylyl removase" evidence="7">
    <location>
        <begin position="1"/>
        <end position="457"/>
    </location>
</feature>
<evidence type="ECO:0000259" key="8">
    <source>
        <dbReference type="Pfam" id="PF03710"/>
    </source>
</evidence>
<keyword evidence="1 7" id="KW-0808">Transferase</keyword>
<feature type="domain" description="Glutamate-ammonia ligase adenylyltransferase repeated" evidence="8">
    <location>
        <begin position="51"/>
        <end position="288"/>
    </location>
</feature>
<gene>
    <name evidence="7 10" type="primary">glnE</name>
    <name evidence="10" type="ORF">GCM10007053_20240</name>
</gene>
<keyword evidence="3 7" id="KW-0547">Nucleotide-binding</keyword>
<evidence type="ECO:0000256" key="6">
    <source>
        <dbReference type="ARBA" id="ARBA00023268"/>
    </source>
</evidence>
<dbReference type="InterPro" id="IPR023057">
    <property type="entry name" value="GlnE"/>
</dbReference>
<dbReference type="FunFam" id="3.30.460.10:FF:000009">
    <property type="entry name" value="Bifunctional glutamine synthetase adenylyltransferase/adenylyl-removing enzyme"/>
    <property type="match status" value="2"/>
</dbReference>
<reference evidence="10" key="2">
    <citation type="submission" date="2020-09" db="EMBL/GenBank/DDBJ databases">
        <authorList>
            <person name="Sun Q."/>
            <person name="Kim S."/>
        </authorList>
    </citation>
    <scope>NUCLEOTIDE SEQUENCE</scope>
    <source>
        <strain evidence="10">KCTC 23430</strain>
    </source>
</reference>
<evidence type="ECO:0000259" key="9">
    <source>
        <dbReference type="Pfam" id="PF08335"/>
    </source>
</evidence>
<feature type="region of interest" description="Adenylyl transferase" evidence="7">
    <location>
        <begin position="464"/>
        <end position="975"/>
    </location>
</feature>
<feature type="domain" description="Glutamate-ammonia ligase adenylyltransferase repeated" evidence="8">
    <location>
        <begin position="563"/>
        <end position="813"/>
    </location>
</feature>
<proteinExistence type="inferred from homology"/>
<dbReference type="EMBL" id="BMYM01000002">
    <property type="protein sequence ID" value="GHD34483.1"/>
    <property type="molecule type" value="Genomic_DNA"/>
</dbReference>
<dbReference type="SUPFAM" id="SSF81593">
    <property type="entry name" value="Nucleotidyltransferase substrate binding subunit/domain"/>
    <property type="match status" value="2"/>
</dbReference>
<dbReference type="Pfam" id="PF08335">
    <property type="entry name" value="GlnD_UR_UTase"/>
    <property type="match status" value="2"/>
</dbReference>
<comment type="caution">
    <text evidence="10">The sequence shown here is derived from an EMBL/GenBank/DDBJ whole genome shotgun (WGS) entry which is preliminary data.</text>
</comment>
<evidence type="ECO:0000313" key="11">
    <source>
        <dbReference type="Proteomes" id="UP000644693"/>
    </source>
</evidence>
<keyword evidence="2 7" id="KW-0548">Nucleotidyltransferase</keyword>
<keyword evidence="5 7" id="KW-0460">Magnesium</keyword>
<sequence length="975" mass="108434">MTEPDVAGLAPALADNAQAVWASIMERADTETAAALQQALAATDLARECGRALACSRFVAEQARRNPATFSALLNSGDLAHSLTAKQYAQRLAEALDEPTADPMAVLRRFRNREMLRIVWRDFCRSADTRETIADTSALADTCIAAAQSLAMAQLQARHGIPRGRSDGAEQNLVVLAMGKLGAAELNVSSDIDLIFAFPEAGETDHPDKPLSNEEFFTRLGRAIIKLLDQPTADGFVFRVDMRLRPYGESGALVHNFTALEEYYQDQGRDWERYAMIKARPVTGGEANGQTLMSALRPFVYRRYVDFGVIESLRSMKQMIQTEVRRKGLQDNVKLGSGGIRDVEFIAQCLQLIRGGRDTALQRRELLPVLDECERLGSLPPGVAKVLRDAYLFLRDSEHAIQGFDDRQSQTLPGDELPRLAMATLMGCDSWDDYLSVLESHRERVAQHFSELIAEPGADAPEDAEELLPWDASLDAAMLAKAGYRQSEDTLARLDTLRESRKLLSLQSEGRERLHAFMPRFLKACLDSEDPDRTLARLLPLVTAVVRRSAYLALLLENPRALQQLVLLGSASPWIATQLERSPVLLDELLDSASLYSAPDREALENELQQQVLRLPIDDLEAQMDALRYFKASHVLRVAASELGGQLPLMQVSDKLTFLAEVILGQVIAIAWADLVAKYGEPDRQGDGYGFAIFGYGKLGGIELGHGSDLDLVFVQDSASQGVTSGPRQIDNVMFYTRLGQRIIHILETRMMLGQLYEVDMRLRPSGASGMLVTTCEGFRSYQSDSAWTWEHQALVRARFVAGDATVAARVDEVRRDVLCRERDLEALRHEVLAMRSRMREHLLPARCKAGDLFHLKQGEGGIVDIEFMVQYAVLAWAYQVPELVRWSDNVRLLETLAQKSLFDPADCELLTEAYLAYRSASHQLALQQIEGVVPANEFVPQREAVRRCWDTLLCHGIAGGNDDKELNGETHEPG</sequence>
<dbReference type="Gene3D" id="1.20.120.330">
    <property type="entry name" value="Nucleotidyltransferases domain 2"/>
    <property type="match status" value="2"/>
</dbReference>
<keyword evidence="6 7" id="KW-0511">Multifunctional enzyme</keyword>
<feature type="domain" description="PII-uridylyltransferase/Glutamine-synthetase adenylyltransferase" evidence="9">
    <location>
        <begin position="314"/>
        <end position="453"/>
    </location>
</feature>
<dbReference type="SUPFAM" id="SSF81301">
    <property type="entry name" value="Nucleotidyltransferase"/>
    <property type="match status" value="2"/>
</dbReference>
<reference evidence="10" key="1">
    <citation type="journal article" date="2014" name="Int. J. Syst. Evol. Microbiol.">
        <title>Complete genome sequence of Corynebacterium casei LMG S-19264T (=DSM 44701T), isolated from a smear-ripened cheese.</title>
        <authorList>
            <consortium name="US DOE Joint Genome Institute (JGI-PGF)"/>
            <person name="Walter F."/>
            <person name="Albersmeier A."/>
            <person name="Kalinowski J."/>
            <person name="Ruckert C."/>
        </authorList>
    </citation>
    <scope>NUCLEOTIDE SEQUENCE</scope>
    <source>
        <strain evidence="10">KCTC 23430</strain>
    </source>
</reference>
<dbReference type="GO" id="GO:0000820">
    <property type="term" value="P:regulation of glutamine family amino acid metabolic process"/>
    <property type="evidence" value="ECO:0007669"/>
    <property type="project" value="UniProtKB-UniRule"/>
</dbReference>
<dbReference type="InterPro" id="IPR013546">
    <property type="entry name" value="PII_UdlTrfase/GS_AdlTrfase"/>
</dbReference>
<dbReference type="GO" id="GO:0005829">
    <property type="term" value="C:cytosol"/>
    <property type="evidence" value="ECO:0007669"/>
    <property type="project" value="TreeGrafter"/>
</dbReference>
<dbReference type="GO" id="GO:0008882">
    <property type="term" value="F:[glutamate-ammonia-ligase] adenylyltransferase activity"/>
    <property type="evidence" value="ECO:0007669"/>
    <property type="project" value="UniProtKB-UniRule"/>
</dbReference>
<keyword evidence="4 7" id="KW-0067">ATP-binding</keyword>
<dbReference type="GO" id="GO:0047388">
    <property type="term" value="F:[glutamine synthetase]-adenylyl-L-tyrosine phosphorylase activity"/>
    <property type="evidence" value="ECO:0007669"/>
    <property type="project" value="UniProtKB-EC"/>
</dbReference>